<protein>
    <submittedName>
        <fullName evidence="2">Uncharacterized protein</fullName>
    </submittedName>
</protein>
<accession>A0A0E0JLE8</accession>
<dbReference type="Gramene" id="OPUNC01G23580.1">
    <property type="protein sequence ID" value="OPUNC01G23580.1"/>
    <property type="gene ID" value="OPUNC01G23580"/>
</dbReference>
<name>A0A0E0JLE8_ORYPU</name>
<sequence length="217" mass="23635">MSERVPPHSSAPITSQCQGGFAAFAGNANGPSRASDATCKVTYDSSNDSRCANLTLARRICTICRSGLAKVSLPYPEWKHNLSVKEGILLTIYFLILTGPTQSVPLHAPTYGTNPWQGQSMDYDGIRPYTTSYGDMSSFGGGSSSVPNEFRASQTDDAPQVTQPTQPEDGDLQGNDNDPRRSNRERHEPNRLSLSDPRHAAGGRKKLQKSKLTHLRL</sequence>
<dbReference type="EnsemblPlants" id="OPUNC01G23580.1">
    <property type="protein sequence ID" value="OPUNC01G23580.1"/>
    <property type="gene ID" value="OPUNC01G23580"/>
</dbReference>
<feature type="region of interest" description="Disordered" evidence="1">
    <location>
        <begin position="134"/>
        <end position="217"/>
    </location>
</feature>
<dbReference type="Proteomes" id="UP000026962">
    <property type="component" value="Chromosome 1"/>
</dbReference>
<evidence type="ECO:0000313" key="2">
    <source>
        <dbReference type="EnsemblPlants" id="OPUNC01G23580.1"/>
    </source>
</evidence>
<keyword evidence="3" id="KW-1185">Reference proteome</keyword>
<reference evidence="2" key="2">
    <citation type="submission" date="2018-05" db="EMBL/GenBank/DDBJ databases">
        <title>OpunRS2 (Oryza punctata Reference Sequence Version 2).</title>
        <authorList>
            <person name="Zhang J."/>
            <person name="Kudrna D."/>
            <person name="Lee S."/>
            <person name="Talag J."/>
            <person name="Welchert J."/>
            <person name="Wing R.A."/>
        </authorList>
    </citation>
    <scope>NUCLEOTIDE SEQUENCE [LARGE SCALE GENOMIC DNA]</scope>
</reference>
<dbReference type="AlphaFoldDB" id="A0A0E0JLE8"/>
<feature type="compositionally biased region" description="Basic and acidic residues" evidence="1">
    <location>
        <begin position="177"/>
        <end position="190"/>
    </location>
</feature>
<proteinExistence type="predicted"/>
<reference evidence="2" key="1">
    <citation type="submission" date="2015-04" db="UniProtKB">
        <authorList>
            <consortium name="EnsemblPlants"/>
        </authorList>
    </citation>
    <scope>IDENTIFICATION</scope>
</reference>
<evidence type="ECO:0000256" key="1">
    <source>
        <dbReference type="SAM" id="MobiDB-lite"/>
    </source>
</evidence>
<evidence type="ECO:0000313" key="3">
    <source>
        <dbReference type="Proteomes" id="UP000026962"/>
    </source>
</evidence>
<organism evidence="2">
    <name type="scientific">Oryza punctata</name>
    <name type="common">Red rice</name>
    <dbReference type="NCBI Taxonomy" id="4537"/>
    <lineage>
        <taxon>Eukaryota</taxon>
        <taxon>Viridiplantae</taxon>
        <taxon>Streptophyta</taxon>
        <taxon>Embryophyta</taxon>
        <taxon>Tracheophyta</taxon>
        <taxon>Spermatophyta</taxon>
        <taxon>Magnoliopsida</taxon>
        <taxon>Liliopsida</taxon>
        <taxon>Poales</taxon>
        <taxon>Poaceae</taxon>
        <taxon>BOP clade</taxon>
        <taxon>Oryzoideae</taxon>
        <taxon>Oryzeae</taxon>
        <taxon>Oryzinae</taxon>
        <taxon>Oryza</taxon>
    </lineage>
</organism>
<dbReference type="HOGENOM" id="CLU_1274023_0_0_1"/>
<feature type="compositionally biased region" description="Basic residues" evidence="1">
    <location>
        <begin position="201"/>
        <end position="217"/>
    </location>
</feature>
<dbReference type="STRING" id="4537.A0A0E0JLE8"/>
<feature type="compositionally biased region" description="Polar residues" evidence="1">
    <location>
        <begin position="151"/>
        <end position="166"/>
    </location>
</feature>